<protein>
    <submittedName>
        <fullName evidence="1">Uncharacterized protein</fullName>
    </submittedName>
</protein>
<gene>
    <name evidence="1" type="primary">g12567</name>
    <name evidence="1" type="ORF">NpPPO83_00012567</name>
</gene>
<evidence type="ECO:0000313" key="2">
    <source>
        <dbReference type="Proteomes" id="UP001165186"/>
    </source>
</evidence>
<proteinExistence type="predicted"/>
<sequence>MSLNCYSPTKRRDASPKKSSPAKSPKKEKPYAALDETQRSHAYRYNIGNNFYREQVDKEKAAKTLRAATKSANADAVSEKSLPEPAAEGSPPGTTVTTFMMQMNQAEEPKKHEVLKLVPDTDEEAMPTDRALIEARKEAKLFRMMAQPSQTPAHTAPLSHSSEEDTPPNAPRQFPSTAVSHERKVSMPDDTKVSSSKNLHGELAIRKKPAKLFNLPRLTRKEQSSSISSTSDQNSAEDVNVPIPLKAAKILGTSNSAEAHSASSKWSLGLNRRKTQRRRANTTNSLPEKIHEMDENDITALPSVFPVSTSAEPDRNTSFEMVTRITIDNSTNNSHQLDREESDASLPPTPPAKDTPPHTKAALVALAQAQKSPAGMSGLGINTANKDDEISSIDFCGYNEKSDSAWFKHGAAEYAKLIEASPSMRSMQGSIVGSPTFNRHIKNQTLRPDGLRPDGLRPDGLTKEGYLPQTVYKPYEYSPSVYSTQFKTPDPNECSKKRRSVKPAPTLRTIADSPTPSNSNDPVKRSDNHVDSRTDSDNRADSNTLADKHEGSAESLPIVYRLSSGEYFVEGEDGVEVVDEEDPLAQFPLPPRASSLNWQKKPPAGARLSLIPSKIRQQLSISESSMITPGRVPDLNLPTMSANMRHDSTRASYDGPAEDKPAANDAGPSTNGTHAPHAAEDLQHGGQPSGGIEHTFQRSIGLTPYLAQQLGDSPNPISPGFNHPSAMPSPLAGPFTFPAIPGGVPSHEQLLTHFHVLHYHIEDTFRGFREVQKESQDEVLRDGEKKFNEMRSTMDEYFADVRSHLNAIEHNMGRTTGEMENVKNALDVHARSVDEHVYKPMRKLTNQNTELLKKVDSLQERIIQLEKKVDNHPPAYNPGDKSNGQGASTHNRPAMDASAPPSAFARPWGGYDAPRHMMHGQQQQQQDRQSQYTDVGGRYYNNPDASQHPSFQDGYYGNGSSYNYMRAQGATNGADDDATEELDTYEDLGDVEELAEDADTNSCDSESSYRLVHSRLGTQQIHDAIFVGVMLTMFNRNPF</sequence>
<organism evidence="1 2">
    <name type="scientific">Neofusicoccum parvum</name>
    <dbReference type="NCBI Taxonomy" id="310453"/>
    <lineage>
        <taxon>Eukaryota</taxon>
        <taxon>Fungi</taxon>
        <taxon>Dikarya</taxon>
        <taxon>Ascomycota</taxon>
        <taxon>Pezizomycotina</taxon>
        <taxon>Dothideomycetes</taxon>
        <taxon>Dothideomycetes incertae sedis</taxon>
        <taxon>Botryosphaeriales</taxon>
        <taxon>Botryosphaeriaceae</taxon>
        <taxon>Neofusicoccum</taxon>
    </lineage>
</organism>
<keyword evidence="2" id="KW-1185">Reference proteome</keyword>
<comment type="caution">
    <text evidence="1">The sequence shown here is derived from an EMBL/GenBank/DDBJ whole genome shotgun (WGS) entry which is preliminary data.</text>
</comment>
<accession>A0ACB5S1U1</accession>
<name>A0ACB5S1U1_9PEZI</name>
<reference evidence="1" key="1">
    <citation type="submission" date="2024-09" db="EMBL/GenBank/DDBJ databases">
        <title>Draft Genome Sequences of Neofusicoccum parvum.</title>
        <authorList>
            <person name="Ashida A."/>
            <person name="Camagna M."/>
            <person name="Tanaka A."/>
            <person name="Takemoto D."/>
        </authorList>
    </citation>
    <scope>NUCLEOTIDE SEQUENCE</scope>
    <source>
        <strain evidence="1">PPO83</strain>
    </source>
</reference>
<dbReference type="Proteomes" id="UP001165186">
    <property type="component" value="Unassembled WGS sequence"/>
</dbReference>
<evidence type="ECO:0000313" key="1">
    <source>
        <dbReference type="EMBL" id="GME26767.1"/>
    </source>
</evidence>
<dbReference type="EMBL" id="BSXG01000031">
    <property type="protein sequence ID" value="GME26767.1"/>
    <property type="molecule type" value="Genomic_DNA"/>
</dbReference>